<dbReference type="Pfam" id="PF00059">
    <property type="entry name" value="Lectin_C"/>
    <property type="match status" value="1"/>
</dbReference>
<comment type="function">
    <text evidence="1">Acts as a defensive agent. Recognizes blood group fucosylated oligosaccharides including A, B, H and Lewis B-type antigens. Does not recognize Lewis A antigen and has low affinity for monovalent haptens.</text>
</comment>
<evidence type="ECO:0000256" key="4">
    <source>
        <dbReference type="ARBA" id="ARBA00022723"/>
    </source>
</evidence>
<dbReference type="InterPro" id="IPR006585">
    <property type="entry name" value="FTP1"/>
</dbReference>
<keyword evidence="9" id="KW-0472">Membrane</keyword>
<evidence type="ECO:0000256" key="5">
    <source>
        <dbReference type="ARBA" id="ARBA00022734"/>
    </source>
</evidence>
<protein>
    <recommendedName>
        <fullName evidence="10">C-type lectin domain-containing protein</fullName>
    </recommendedName>
</protein>
<dbReference type="InterPro" id="IPR016186">
    <property type="entry name" value="C-type_lectin-like/link_sf"/>
</dbReference>
<dbReference type="InterPro" id="IPR016187">
    <property type="entry name" value="CTDL_fold"/>
</dbReference>
<dbReference type="InterPro" id="IPR001304">
    <property type="entry name" value="C-type_lectin-like"/>
</dbReference>
<dbReference type="SMART" id="SM00607">
    <property type="entry name" value="FTP"/>
    <property type="match status" value="2"/>
</dbReference>
<dbReference type="Gene3D" id="2.60.120.260">
    <property type="entry name" value="Galactose-binding domain-like"/>
    <property type="match status" value="3"/>
</dbReference>
<evidence type="ECO:0000256" key="3">
    <source>
        <dbReference type="ARBA" id="ARBA00011233"/>
    </source>
</evidence>
<dbReference type="GO" id="GO:0042806">
    <property type="term" value="F:fucose binding"/>
    <property type="evidence" value="ECO:0007669"/>
    <property type="project" value="UniProtKB-ARBA"/>
</dbReference>
<dbReference type="AlphaFoldDB" id="A0AAQ4QFA7"/>
<dbReference type="GO" id="GO:0046872">
    <property type="term" value="F:metal ion binding"/>
    <property type="evidence" value="ECO:0007669"/>
    <property type="project" value="UniProtKB-KW"/>
</dbReference>
<feature type="transmembrane region" description="Helical" evidence="9">
    <location>
        <begin position="77"/>
        <end position="98"/>
    </location>
</feature>
<reference evidence="11 12" key="1">
    <citation type="journal article" date="2021" name="G3 (Bethesda)">
        <title>Improved contiguity of the threespine stickleback genome using long-read sequencing.</title>
        <authorList>
            <person name="Nath S."/>
            <person name="Shaw D.E."/>
            <person name="White M.A."/>
        </authorList>
    </citation>
    <scope>NUCLEOTIDE SEQUENCE [LARGE SCALE GENOMIC DNA]</scope>
    <source>
        <strain evidence="11 12">Lake Benthic</strain>
    </source>
</reference>
<name>A0AAQ4QFA7_GASAC</name>
<evidence type="ECO:0000259" key="10">
    <source>
        <dbReference type="PROSITE" id="PS50041"/>
    </source>
</evidence>
<dbReference type="SUPFAM" id="SSF56436">
    <property type="entry name" value="C-type lectin-like"/>
    <property type="match status" value="1"/>
</dbReference>
<dbReference type="Proteomes" id="UP000007635">
    <property type="component" value="Chromosome VII"/>
</dbReference>
<evidence type="ECO:0000256" key="1">
    <source>
        <dbReference type="ARBA" id="ARBA00002219"/>
    </source>
</evidence>
<reference evidence="11" key="3">
    <citation type="submission" date="2025-09" db="UniProtKB">
        <authorList>
            <consortium name="Ensembl"/>
        </authorList>
    </citation>
    <scope>IDENTIFICATION</scope>
</reference>
<sequence length="610" mass="68081">MKVIHSKQMSIWVCCPACKPYRLQVYVFSNTRTNHPVQYTKNHFEENCSKSTNNRSLGCSNLHSRIASRAMAMRCPYIWILNGISLMLTSGALAGTLLQNVALKQQAVQSSNILATSNTAGRAVDGLKDVRYEKGSCTCTQEESDPWWRVDLRNLYNITAITITQEDTKDSYLIGGEIWIGNSTDEFNTRRVRCAVIPDVPGDLTFHFSFRAIEGRYVTVRLPGSGRTLCLCEFEVFIGDNEYPQPNLALKGDATQSSTSSIFVAAKAIDGSRNSYLSKGFCTHTESETDPWWRVDLRQEYVIAAVKVTNRGDCCGERLDGAEIRVGSSLENNGNNNTRCASIPSLRAGKTKTYHCEGGSKRRPLRERDHPRGHPDAHLYEVEVSGTLADLLAVHRVSAIMILNIRDCCTEGVVGAEIWIDNSRCGTILSTQGLLSFTFNCAGMTGRYIKVYIPKYTYLSLCEVEVFASLAVPEDNAPSNVTAPPPPPAVSVLLSGRNVTVVGERLCWSDALLFCRRHHWDLLILRSQEEQSELERLLGSVPFPLTDLAWLGLRRYLMGDVWFWMSGDAMPFTKWPRGTAPWRHSDPCGGIGTGEPFEWESQPCDELLNF</sequence>
<dbReference type="PROSITE" id="PS50041">
    <property type="entry name" value="C_TYPE_LECTIN_2"/>
    <property type="match status" value="1"/>
</dbReference>
<evidence type="ECO:0000256" key="6">
    <source>
        <dbReference type="ARBA" id="ARBA00022837"/>
    </source>
</evidence>
<dbReference type="GeneTree" id="ENSGT01060000248575"/>
<dbReference type="CDD" id="cd00037">
    <property type="entry name" value="CLECT"/>
    <property type="match status" value="1"/>
</dbReference>
<dbReference type="GO" id="GO:0010185">
    <property type="term" value="P:regulation of cellular defense response"/>
    <property type="evidence" value="ECO:0007669"/>
    <property type="project" value="UniProtKB-ARBA"/>
</dbReference>
<keyword evidence="7" id="KW-1015">Disulfide bond</keyword>
<accession>A0AAQ4QFA7</accession>
<dbReference type="PANTHER" id="PTHR45713">
    <property type="entry name" value="FTP DOMAIN-CONTAINING PROTEIN"/>
    <property type="match status" value="1"/>
</dbReference>
<dbReference type="InterPro" id="IPR051941">
    <property type="entry name" value="BG_Antigen-Binding_Lectin"/>
</dbReference>
<keyword evidence="9" id="KW-0812">Transmembrane</keyword>
<organism evidence="11 12">
    <name type="scientific">Gasterosteus aculeatus aculeatus</name>
    <name type="common">three-spined stickleback</name>
    <dbReference type="NCBI Taxonomy" id="481459"/>
    <lineage>
        <taxon>Eukaryota</taxon>
        <taxon>Metazoa</taxon>
        <taxon>Chordata</taxon>
        <taxon>Craniata</taxon>
        <taxon>Vertebrata</taxon>
        <taxon>Euteleostomi</taxon>
        <taxon>Actinopterygii</taxon>
        <taxon>Neopterygii</taxon>
        <taxon>Teleostei</taxon>
        <taxon>Neoteleostei</taxon>
        <taxon>Acanthomorphata</taxon>
        <taxon>Eupercaria</taxon>
        <taxon>Perciformes</taxon>
        <taxon>Cottioidei</taxon>
        <taxon>Gasterosteales</taxon>
        <taxon>Gasterosteidae</taxon>
        <taxon>Gasterosteus</taxon>
    </lineage>
</organism>
<comment type="similarity">
    <text evidence="2">Belongs to the fucolectin family.</text>
</comment>
<keyword evidence="5" id="KW-0430">Lectin</keyword>
<evidence type="ECO:0000256" key="2">
    <source>
        <dbReference type="ARBA" id="ARBA00010147"/>
    </source>
</evidence>
<feature type="domain" description="C-type lectin" evidence="10">
    <location>
        <begin position="494"/>
        <end position="610"/>
    </location>
</feature>
<comment type="subunit">
    <text evidence="3">Homotrimer.</text>
</comment>
<dbReference type="InterPro" id="IPR008979">
    <property type="entry name" value="Galactose-bd-like_sf"/>
</dbReference>
<evidence type="ECO:0000256" key="9">
    <source>
        <dbReference type="SAM" id="Phobius"/>
    </source>
</evidence>
<feature type="region of interest" description="Disordered" evidence="8">
    <location>
        <begin position="355"/>
        <end position="374"/>
    </location>
</feature>
<dbReference type="Ensembl" id="ENSGACT00000075846.1">
    <property type="protein sequence ID" value="ENSGACP00000049919.1"/>
    <property type="gene ID" value="ENSGACG00000018921.2"/>
</dbReference>
<evidence type="ECO:0000256" key="7">
    <source>
        <dbReference type="ARBA" id="ARBA00023157"/>
    </source>
</evidence>
<dbReference type="GO" id="GO:0001868">
    <property type="term" value="P:regulation of complement activation, lectin pathway"/>
    <property type="evidence" value="ECO:0007669"/>
    <property type="project" value="UniProtKB-ARBA"/>
</dbReference>
<dbReference type="SMART" id="SM00034">
    <property type="entry name" value="CLECT"/>
    <property type="match status" value="1"/>
</dbReference>
<dbReference type="Pfam" id="PF22633">
    <property type="entry name" value="F5_F8_type_C_2"/>
    <property type="match status" value="2"/>
</dbReference>
<keyword evidence="12" id="KW-1185">Reference proteome</keyword>
<evidence type="ECO:0000313" key="11">
    <source>
        <dbReference type="Ensembl" id="ENSGACP00000049919.1"/>
    </source>
</evidence>
<dbReference type="GO" id="GO:0005576">
    <property type="term" value="C:extracellular region"/>
    <property type="evidence" value="ECO:0007669"/>
    <property type="project" value="UniProtKB-SubCell"/>
</dbReference>
<keyword evidence="4" id="KW-0479">Metal-binding</keyword>
<reference evidence="11" key="2">
    <citation type="submission" date="2025-08" db="UniProtKB">
        <authorList>
            <consortium name="Ensembl"/>
        </authorList>
    </citation>
    <scope>IDENTIFICATION</scope>
</reference>
<evidence type="ECO:0000256" key="8">
    <source>
        <dbReference type="SAM" id="MobiDB-lite"/>
    </source>
</evidence>
<keyword evidence="6" id="KW-0106">Calcium</keyword>
<dbReference type="SUPFAM" id="SSF49785">
    <property type="entry name" value="Galactose-binding domain-like"/>
    <property type="match status" value="3"/>
</dbReference>
<keyword evidence="9" id="KW-1133">Transmembrane helix</keyword>
<dbReference type="PANTHER" id="PTHR45713:SF6">
    <property type="entry name" value="F5_8 TYPE C DOMAIN-CONTAINING PROTEIN"/>
    <property type="match status" value="1"/>
</dbReference>
<evidence type="ECO:0000313" key="12">
    <source>
        <dbReference type="Proteomes" id="UP000007635"/>
    </source>
</evidence>
<dbReference type="Gene3D" id="3.10.100.10">
    <property type="entry name" value="Mannose-Binding Protein A, subunit A"/>
    <property type="match status" value="1"/>
</dbReference>
<proteinExistence type="inferred from homology"/>